<keyword evidence="8" id="KW-0408">Iron</keyword>
<keyword evidence="12" id="KW-1185">Reference proteome</keyword>
<keyword evidence="9 10" id="KW-0472">Membrane</keyword>
<evidence type="ECO:0000256" key="3">
    <source>
        <dbReference type="ARBA" id="ARBA00022448"/>
    </source>
</evidence>
<evidence type="ECO:0000256" key="6">
    <source>
        <dbReference type="ARBA" id="ARBA00022692"/>
    </source>
</evidence>
<keyword evidence="4" id="KW-1003">Cell membrane</keyword>
<evidence type="ECO:0000256" key="9">
    <source>
        <dbReference type="ARBA" id="ARBA00023136"/>
    </source>
</evidence>
<dbReference type="GO" id="GO:0022857">
    <property type="term" value="F:transmembrane transporter activity"/>
    <property type="evidence" value="ECO:0007669"/>
    <property type="project" value="InterPro"/>
</dbReference>
<dbReference type="SUPFAM" id="SSF81345">
    <property type="entry name" value="ABC transporter involved in vitamin B12 uptake, BtuC"/>
    <property type="match status" value="1"/>
</dbReference>
<feature type="transmembrane region" description="Helical" evidence="10">
    <location>
        <begin position="158"/>
        <end position="184"/>
    </location>
</feature>
<evidence type="ECO:0000256" key="7">
    <source>
        <dbReference type="ARBA" id="ARBA00022989"/>
    </source>
</evidence>
<dbReference type="FunFam" id="1.10.3470.10:FF:000004">
    <property type="entry name" value="Iron compound ABC transporter, permease"/>
    <property type="match status" value="1"/>
</dbReference>
<dbReference type="Pfam" id="PF01032">
    <property type="entry name" value="FecCD"/>
    <property type="match status" value="1"/>
</dbReference>
<evidence type="ECO:0000313" key="12">
    <source>
        <dbReference type="Proteomes" id="UP000184080"/>
    </source>
</evidence>
<feature type="transmembrane region" description="Helical" evidence="10">
    <location>
        <begin position="253"/>
        <end position="280"/>
    </location>
</feature>
<gene>
    <name evidence="11" type="ORF">SAMN05444401_2494</name>
</gene>
<comment type="similarity">
    <text evidence="2">Belongs to the binding-protein-dependent transport system permease family. FecCD subfamily.</text>
</comment>
<feature type="transmembrane region" description="Helical" evidence="10">
    <location>
        <begin position="107"/>
        <end position="126"/>
    </location>
</feature>
<reference evidence="11 12" key="1">
    <citation type="submission" date="2016-11" db="EMBL/GenBank/DDBJ databases">
        <authorList>
            <person name="Jaros S."/>
            <person name="Januszkiewicz K."/>
            <person name="Wedrychowicz H."/>
        </authorList>
    </citation>
    <scope>NUCLEOTIDE SEQUENCE [LARGE SCALE GENOMIC DNA]</scope>
    <source>
        <strain evidence="11 12">DSM 21864</strain>
    </source>
</reference>
<keyword evidence="3" id="KW-0813">Transport</keyword>
<dbReference type="AlphaFoldDB" id="A0A1M6HEM9"/>
<dbReference type="InterPro" id="IPR000522">
    <property type="entry name" value="ABC_transptr_permease_BtuC"/>
</dbReference>
<dbReference type="Proteomes" id="UP000184080">
    <property type="component" value="Unassembled WGS sequence"/>
</dbReference>
<dbReference type="PANTHER" id="PTHR30472:SF19">
    <property type="entry name" value="PETROBACTIN IMPORT SYSTEM PERMEASE PROTEIN YCLO"/>
    <property type="match status" value="1"/>
</dbReference>
<evidence type="ECO:0000256" key="5">
    <source>
        <dbReference type="ARBA" id="ARBA00022496"/>
    </source>
</evidence>
<feature type="transmembrane region" description="Helical" evidence="10">
    <location>
        <begin position="133"/>
        <end position="152"/>
    </location>
</feature>
<dbReference type="InterPro" id="IPR037294">
    <property type="entry name" value="ABC_BtuC-like"/>
</dbReference>
<comment type="subcellular location">
    <subcellularLocation>
        <location evidence="1">Cell membrane</location>
        <topology evidence="1">Multi-pass membrane protein</topology>
    </subcellularLocation>
</comment>
<evidence type="ECO:0000256" key="2">
    <source>
        <dbReference type="ARBA" id="ARBA00007935"/>
    </source>
</evidence>
<feature type="transmembrane region" description="Helical" evidence="10">
    <location>
        <begin position="68"/>
        <end position="87"/>
    </location>
</feature>
<keyword evidence="5" id="KW-0406">Ion transport</keyword>
<feature type="transmembrane region" description="Helical" evidence="10">
    <location>
        <begin position="319"/>
        <end position="340"/>
    </location>
</feature>
<dbReference type="EMBL" id="FQZO01000003">
    <property type="protein sequence ID" value="SHJ20616.1"/>
    <property type="molecule type" value="Genomic_DNA"/>
</dbReference>
<dbReference type="PANTHER" id="PTHR30472">
    <property type="entry name" value="FERRIC ENTEROBACTIN TRANSPORT SYSTEM PERMEASE PROTEIN"/>
    <property type="match status" value="1"/>
</dbReference>
<protein>
    <submittedName>
        <fullName evidence="11">Iron complex transport system permease protein</fullName>
    </submittedName>
</protein>
<evidence type="ECO:0000313" key="11">
    <source>
        <dbReference type="EMBL" id="SHJ20616.1"/>
    </source>
</evidence>
<accession>A0A1M6HEM9</accession>
<proteinExistence type="inferred from homology"/>
<evidence type="ECO:0000256" key="8">
    <source>
        <dbReference type="ARBA" id="ARBA00023004"/>
    </source>
</evidence>
<evidence type="ECO:0000256" key="1">
    <source>
        <dbReference type="ARBA" id="ARBA00004651"/>
    </source>
</evidence>
<name>A0A1M6HEM9_9CLOT</name>
<keyword evidence="6 10" id="KW-0812">Transmembrane</keyword>
<sequence length="345" mass="38981">MQYDALNKQKIDTKNIHKVNMFKNIKFLKHSNKRILTILLLVAVVLILTFLFIGITPKNFGYNFPRRVKKVLSIILTGSSIAFSSVVFQTITNNRVLTPSVLGLDSLYMFIQTLVVYLFTSSSVLVANKNINFILCLGIMIGFSGVLFKIMFKRENNNVLFLVLIGMIFGSLFSSLSSFMQMLIDPNEFLIVQDKMFASFNNINTNILFISILSIAIIGIYIYRDIKFLDVLSLGRDNAINLGVDYERVVKRFLFAVAVLVSISTALSGPITFLGILVVNLAKELMKTYKHIYWFISAILISIIALVGGQLIVERLLNFSTSLSVIINFIGGVYFIYLLIKENKR</sequence>
<dbReference type="STRING" id="1121298.SAMN05444401_2494"/>
<keyword evidence="7 10" id="KW-1133">Transmembrane helix</keyword>
<keyword evidence="5" id="KW-0410">Iron transport</keyword>
<organism evidence="11 12">
    <name type="scientific">Clostridium amylolyticum</name>
    <dbReference type="NCBI Taxonomy" id="1121298"/>
    <lineage>
        <taxon>Bacteria</taxon>
        <taxon>Bacillati</taxon>
        <taxon>Bacillota</taxon>
        <taxon>Clostridia</taxon>
        <taxon>Eubacteriales</taxon>
        <taxon>Clostridiaceae</taxon>
        <taxon>Clostridium</taxon>
    </lineage>
</organism>
<dbReference type="Gene3D" id="1.10.3470.10">
    <property type="entry name" value="ABC transporter involved in vitamin B12 uptake, BtuC"/>
    <property type="match status" value="1"/>
</dbReference>
<feature type="transmembrane region" description="Helical" evidence="10">
    <location>
        <begin position="205"/>
        <end position="223"/>
    </location>
</feature>
<dbReference type="GO" id="GO:0033214">
    <property type="term" value="P:siderophore-iron import into cell"/>
    <property type="evidence" value="ECO:0007669"/>
    <property type="project" value="TreeGrafter"/>
</dbReference>
<feature type="transmembrane region" description="Helical" evidence="10">
    <location>
        <begin position="292"/>
        <end position="313"/>
    </location>
</feature>
<dbReference type="GO" id="GO:0005886">
    <property type="term" value="C:plasma membrane"/>
    <property type="evidence" value="ECO:0007669"/>
    <property type="project" value="UniProtKB-SubCell"/>
</dbReference>
<evidence type="ECO:0000256" key="10">
    <source>
        <dbReference type="SAM" id="Phobius"/>
    </source>
</evidence>
<dbReference type="CDD" id="cd06550">
    <property type="entry name" value="TM_ABC_iron-siderophores_like"/>
    <property type="match status" value="1"/>
</dbReference>
<feature type="transmembrane region" description="Helical" evidence="10">
    <location>
        <begin position="35"/>
        <end position="56"/>
    </location>
</feature>
<evidence type="ECO:0000256" key="4">
    <source>
        <dbReference type="ARBA" id="ARBA00022475"/>
    </source>
</evidence>